<accession>A0ABV5F1H1</accession>
<dbReference type="InterPro" id="IPR010359">
    <property type="entry name" value="IrrE_HExxH"/>
</dbReference>
<dbReference type="EMBL" id="JBHMEZ010000011">
    <property type="protein sequence ID" value="MFB9053275.1"/>
    <property type="molecule type" value="Genomic_DNA"/>
</dbReference>
<dbReference type="InterPro" id="IPR010982">
    <property type="entry name" value="Lambda_DNA-bd_dom_sf"/>
</dbReference>
<name>A0ABV5F1H1_9FLAO</name>
<reference evidence="2 3" key="1">
    <citation type="submission" date="2024-09" db="EMBL/GenBank/DDBJ databases">
        <authorList>
            <person name="Sun Q."/>
            <person name="Mori K."/>
        </authorList>
    </citation>
    <scope>NUCLEOTIDE SEQUENCE [LARGE SCALE GENOMIC DNA]</scope>
    <source>
        <strain evidence="2 3">CECT 8286</strain>
    </source>
</reference>
<proteinExistence type="predicted"/>
<organism evidence="2 3">
    <name type="scientific">Formosa undariae</name>
    <dbReference type="NCBI Taxonomy" id="1325436"/>
    <lineage>
        <taxon>Bacteria</taxon>
        <taxon>Pseudomonadati</taxon>
        <taxon>Bacteroidota</taxon>
        <taxon>Flavobacteriia</taxon>
        <taxon>Flavobacteriales</taxon>
        <taxon>Flavobacteriaceae</taxon>
        <taxon>Formosa</taxon>
    </lineage>
</organism>
<protein>
    <submittedName>
        <fullName evidence="2">ImmA/IrrE family metallo-endopeptidase</fullName>
    </submittedName>
</protein>
<dbReference type="SUPFAM" id="SSF47413">
    <property type="entry name" value="lambda repressor-like DNA-binding domains"/>
    <property type="match status" value="1"/>
</dbReference>
<comment type="caution">
    <text evidence="2">The sequence shown here is derived from an EMBL/GenBank/DDBJ whole genome shotgun (WGS) entry which is preliminary data.</text>
</comment>
<dbReference type="Gene3D" id="1.10.10.2910">
    <property type="match status" value="1"/>
</dbReference>
<sequence>MINFEPNWTSSPGNTINDILNSRNIGVATFAEKIDESTDLVLKLIEGSIKINKELASKLSTELGASPLFWINREVQYRDLLKINQPKLLSNWISSLPIKDMIKFGWIKGVENLEKECLNYFGISDVHSYYKKYPNVNSLSFRKTDTYKSDLAAIFSWIRRGEILSDNYPLNEWNRQKFLDSLDEIKTLTREKNPKKFLPKLISTCAGCGVVLTIVPTPKNCPVSGVVKFIDNRALIQMSFRYLSDDQFWFTFFHEAGHLILHNPENPILETNKSDIDEKENEANAFAQEVLIPYYLKEEMMSIRGNKKKIVGFSVKAGVSPGIVVGQLQHLKIIKFEYLNGYKRRYNWSDINETLGSLNLL</sequence>
<keyword evidence="3" id="KW-1185">Reference proteome</keyword>
<gene>
    <name evidence="2" type="ORF">ACFFVB_09310</name>
</gene>
<dbReference type="Gene3D" id="1.10.260.40">
    <property type="entry name" value="lambda repressor-like DNA-binding domains"/>
    <property type="match status" value="1"/>
</dbReference>
<dbReference type="RefSeq" id="WP_382382451.1">
    <property type="nucleotide sequence ID" value="NZ_JBHMEZ010000011.1"/>
</dbReference>
<evidence type="ECO:0000259" key="1">
    <source>
        <dbReference type="Pfam" id="PF06114"/>
    </source>
</evidence>
<dbReference type="Proteomes" id="UP001589605">
    <property type="component" value="Unassembled WGS sequence"/>
</dbReference>
<dbReference type="Pfam" id="PF06114">
    <property type="entry name" value="Peptidase_M78"/>
    <property type="match status" value="1"/>
</dbReference>
<evidence type="ECO:0000313" key="2">
    <source>
        <dbReference type="EMBL" id="MFB9053275.1"/>
    </source>
</evidence>
<feature type="domain" description="IrrE N-terminal-like" evidence="1">
    <location>
        <begin position="242"/>
        <end position="297"/>
    </location>
</feature>
<evidence type="ECO:0000313" key="3">
    <source>
        <dbReference type="Proteomes" id="UP001589605"/>
    </source>
</evidence>